<keyword evidence="4" id="KW-0406">Ion transport</keyword>
<keyword evidence="5" id="KW-0107">Calcium channel</keyword>
<feature type="region of interest" description="Disordered" evidence="14">
    <location>
        <begin position="244"/>
        <end position="264"/>
    </location>
</feature>
<evidence type="ECO:0000256" key="4">
    <source>
        <dbReference type="ARBA" id="ARBA00022568"/>
    </source>
</evidence>
<evidence type="ECO:0000256" key="9">
    <source>
        <dbReference type="ARBA" id="ARBA00023273"/>
    </source>
</evidence>
<evidence type="ECO:0000256" key="6">
    <source>
        <dbReference type="ARBA" id="ARBA00022692"/>
    </source>
</evidence>
<keyword evidence="6 15" id="KW-0812">Transmembrane</keyword>
<evidence type="ECO:0000256" key="14">
    <source>
        <dbReference type="SAM" id="MobiDB-lite"/>
    </source>
</evidence>
<dbReference type="EMBL" id="BMAU01021261">
    <property type="protein sequence ID" value="GFY06525.1"/>
    <property type="molecule type" value="Genomic_DNA"/>
</dbReference>
<comment type="subcellular location">
    <subcellularLocation>
        <location evidence="1">Cytoplasmic vesicle</location>
        <location evidence="1">Secretory vesicle</location>
        <location evidence="1">Synaptic vesicle membrane</location>
        <topology evidence="1">Multi-pass membrane protein</topology>
    </subcellularLocation>
    <subcellularLocation>
        <location evidence="12">Presynaptic cell membrane</location>
    </subcellularLocation>
</comment>
<accession>A0A8X6S8B8</accession>
<dbReference type="InterPro" id="IPR019365">
    <property type="entry name" value="TVP18/Ca-channel_flower"/>
</dbReference>
<gene>
    <name evidence="16" type="primary">flower</name>
    <name evidence="16" type="ORF">TNCV_3523811</name>
</gene>
<evidence type="ECO:0000256" key="5">
    <source>
        <dbReference type="ARBA" id="ARBA00022673"/>
    </source>
</evidence>
<comment type="subunit">
    <text evidence="13">Homomultimer. Associates with the dally/ magu complex.</text>
</comment>
<dbReference type="SMART" id="SM01077">
    <property type="entry name" value="Cg6151-P"/>
    <property type="match status" value="1"/>
</dbReference>
<evidence type="ECO:0000256" key="15">
    <source>
        <dbReference type="SAM" id="Phobius"/>
    </source>
</evidence>
<keyword evidence="8 15" id="KW-0472">Membrane</keyword>
<keyword evidence="4" id="KW-0109">Calcium transport</keyword>
<feature type="transmembrane region" description="Helical" evidence="15">
    <location>
        <begin position="136"/>
        <end position="162"/>
    </location>
</feature>
<dbReference type="GO" id="GO:0005262">
    <property type="term" value="F:calcium channel activity"/>
    <property type="evidence" value="ECO:0007669"/>
    <property type="project" value="UniProtKB-KW"/>
</dbReference>
<dbReference type="GO" id="GO:0042734">
    <property type="term" value="C:presynaptic membrane"/>
    <property type="evidence" value="ECO:0007669"/>
    <property type="project" value="UniProtKB-SubCell"/>
</dbReference>
<evidence type="ECO:0000313" key="16">
    <source>
        <dbReference type="EMBL" id="GFY06525.1"/>
    </source>
</evidence>
<keyword evidence="4" id="KW-0106">Calcium</keyword>
<evidence type="ECO:0000313" key="17">
    <source>
        <dbReference type="Proteomes" id="UP000887159"/>
    </source>
</evidence>
<organism evidence="16 17">
    <name type="scientific">Trichonephila clavipes</name>
    <name type="common">Golden silk orbweaver</name>
    <name type="synonym">Nephila clavipes</name>
    <dbReference type="NCBI Taxonomy" id="2585209"/>
    <lineage>
        <taxon>Eukaryota</taxon>
        <taxon>Metazoa</taxon>
        <taxon>Ecdysozoa</taxon>
        <taxon>Arthropoda</taxon>
        <taxon>Chelicerata</taxon>
        <taxon>Arachnida</taxon>
        <taxon>Araneae</taxon>
        <taxon>Araneomorphae</taxon>
        <taxon>Entelegynae</taxon>
        <taxon>Araneoidea</taxon>
        <taxon>Nephilidae</taxon>
        <taxon>Trichonephila</taxon>
    </lineage>
</organism>
<dbReference type="GO" id="GO:0030672">
    <property type="term" value="C:synaptic vesicle membrane"/>
    <property type="evidence" value="ECO:0007669"/>
    <property type="project" value="UniProtKB-SubCell"/>
</dbReference>
<dbReference type="PANTHER" id="PTHR13314">
    <property type="entry name" value="CALCIUM CHANNEL FLOWER HOMOLOG"/>
    <property type="match status" value="1"/>
</dbReference>
<keyword evidence="4" id="KW-0813">Transport</keyword>
<dbReference type="Pfam" id="PF10233">
    <property type="entry name" value="Cg6151-P"/>
    <property type="match status" value="1"/>
</dbReference>
<reference evidence="16" key="1">
    <citation type="submission" date="2020-08" db="EMBL/GenBank/DDBJ databases">
        <title>Multicomponent nature underlies the extraordinary mechanical properties of spider dragline silk.</title>
        <authorList>
            <person name="Kono N."/>
            <person name="Nakamura H."/>
            <person name="Mori M."/>
            <person name="Yoshida Y."/>
            <person name="Ohtoshi R."/>
            <person name="Malay A.D."/>
            <person name="Moran D.A.P."/>
            <person name="Tomita M."/>
            <person name="Numata K."/>
            <person name="Arakawa K."/>
        </authorList>
    </citation>
    <scope>NUCLEOTIDE SEQUENCE</scope>
</reference>
<evidence type="ECO:0000256" key="13">
    <source>
        <dbReference type="ARBA" id="ARBA00046506"/>
    </source>
</evidence>
<name>A0A8X6S8B8_TRICX</name>
<dbReference type="AlphaFoldDB" id="A0A8X6S8B8"/>
<keyword evidence="11" id="KW-0968">Cytoplasmic vesicle</keyword>
<evidence type="ECO:0000256" key="11">
    <source>
        <dbReference type="ARBA" id="ARBA00023329"/>
    </source>
</evidence>
<keyword evidence="9" id="KW-0966">Cell projection</keyword>
<keyword evidence="7 15" id="KW-1133">Transmembrane helix</keyword>
<proteinExistence type="inferred from homology"/>
<evidence type="ECO:0000256" key="1">
    <source>
        <dbReference type="ARBA" id="ARBA00004644"/>
    </source>
</evidence>
<keyword evidence="17" id="KW-1185">Reference proteome</keyword>
<protein>
    <recommendedName>
        <fullName evidence="3">Calcium channel flower</fullName>
    </recommendedName>
</protein>
<evidence type="ECO:0000256" key="7">
    <source>
        <dbReference type="ARBA" id="ARBA00022989"/>
    </source>
</evidence>
<evidence type="ECO:0000256" key="3">
    <source>
        <dbReference type="ARBA" id="ARBA00016120"/>
    </source>
</evidence>
<evidence type="ECO:0000256" key="12">
    <source>
        <dbReference type="ARBA" id="ARBA00034111"/>
    </source>
</evidence>
<comment type="caution">
    <text evidence="16">The sequence shown here is derived from an EMBL/GenBank/DDBJ whole genome shotgun (WGS) entry which is preliminary data.</text>
</comment>
<sequence>MASESCFYTREKQEVAFDWLEKEAERDFGGAMKDNRVEPFCTQERAQQNSVGQDVLAFLHTTDVCYVYLEVVYKQRFNMMKPEPAADSVRPQQTASDDVPWWLKYGARFVGSVAALAALALGAMACLAMTPQCWLAGIIQMLCGLLVALIEAPFLCMFLDFAQIPSTYFDAKPPWLRGLLYIIISIFPISLCSGIRTFFGSGLIFVTGSLYGLTSLRRKAPVQEMRMQASSSYNRLQNSQLTGDLETGTMQQKPGDPFKTSGVI</sequence>
<evidence type="ECO:0000256" key="2">
    <source>
        <dbReference type="ARBA" id="ARBA00010023"/>
    </source>
</evidence>
<dbReference type="Proteomes" id="UP000887159">
    <property type="component" value="Unassembled WGS sequence"/>
</dbReference>
<feature type="transmembrane region" description="Helical" evidence="15">
    <location>
        <begin position="174"/>
        <end position="191"/>
    </location>
</feature>
<dbReference type="GO" id="GO:0016192">
    <property type="term" value="P:vesicle-mediated transport"/>
    <property type="evidence" value="ECO:0007669"/>
    <property type="project" value="TreeGrafter"/>
</dbReference>
<comment type="similarity">
    <text evidence="2">Belongs to the calcium channel flower family.</text>
</comment>
<feature type="transmembrane region" description="Helical" evidence="15">
    <location>
        <begin position="109"/>
        <end position="130"/>
    </location>
</feature>
<keyword evidence="10" id="KW-0407">Ion channel</keyword>
<dbReference type="PANTHER" id="PTHR13314:SF2">
    <property type="entry name" value="CALCIUM CHANNEL FLOWER HOMOLOG"/>
    <property type="match status" value="1"/>
</dbReference>
<evidence type="ECO:0000256" key="8">
    <source>
        <dbReference type="ARBA" id="ARBA00023136"/>
    </source>
</evidence>
<evidence type="ECO:0000256" key="10">
    <source>
        <dbReference type="ARBA" id="ARBA00023303"/>
    </source>
</evidence>